<evidence type="ECO:0000256" key="2">
    <source>
        <dbReference type="ARBA" id="ARBA00022989"/>
    </source>
</evidence>
<feature type="non-terminal residue" evidence="5">
    <location>
        <position position="1"/>
    </location>
</feature>
<feature type="domain" description="ABC transmembrane type-1" evidence="4">
    <location>
        <begin position="7"/>
        <end position="80"/>
    </location>
</feature>
<dbReference type="PROSITE" id="PS50929">
    <property type="entry name" value="ABC_TM1F"/>
    <property type="match status" value="1"/>
</dbReference>
<dbReference type="InterPro" id="IPR036640">
    <property type="entry name" value="ABC1_TM_sf"/>
</dbReference>
<gene>
    <name evidence="5" type="ORF">PENTCL1PPCAC_5918</name>
</gene>
<sequence>GLHSTSAFILEYIQHYLLTRTSERVAQKMRSAFVYAILSRDAINFDASTGELSNHIDRIKEGLGEKIGLFTRCFSTFVSC</sequence>
<dbReference type="GO" id="GO:0140359">
    <property type="term" value="F:ABC-type transporter activity"/>
    <property type="evidence" value="ECO:0007669"/>
    <property type="project" value="InterPro"/>
</dbReference>
<proteinExistence type="predicted"/>
<dbReference type="EMBL" id="BTSX01000002">
    <property type="protein sequence ID" value="GMS83743.1"/>
    <property type="molecule type" value="Genomic_DNA"/>
</dbReference>
<feature type="non-terminal residue" evidence="5">
    <location>
        <position position="80"/>
    </location>
</feature>
<keyword evidence="6" id="KW-1185">Reference proteome</keyword>
<reference evidence="5" key="1">
    <citation type="submission" date="2023-10" db="EMBL/GenBank/DDBJ databases">
        <title>Genome assembly of Pristionchus species.</title>
        <authorList>
            <person name="Yoshida K."/>
            <person name="Sommer R.J."/>
        </authorList>
    </citation>
    <scope>NUCLEOTIDE SEQUENCE</scope>
    <source>
        <strain evidence="5">RS0144</strain>
    </source>
</reference>
<keyword evidence="3" id="KW-0472">Membrane</keyword>
<dbReference type="GO" id="GO:0016020">
    <property type="term" value="C:membrane"/>
    <property type="evidence" value="ECO:0007669"/>
    <property type="project" value="InterPro"/>
</dbReference>
<dbReference type="SUPFAM" id="SSF90123">
    <property type="entry name" value="ABC transporter transmembrane region"/>
    <property type="match status" value="1"/>
</dbReference>
<dbReference type="AlphaFoldDB" id="A0AAV5ST32"/>
<dbReference type="Proteomes" id="UP001432027">
    <property type="component" value="Unassembled WGS sequence"/>
</dbReference>
<keyword evidence="2" id="KW-1133">Transmembrane helix</keyword>
<evidence type="ECO:0000313" key="5">
    <source>
        <dbReference type="EMBL" id="GMS83743.1"/>
    </source>
</evidence>
<dbReference type="Pfam" id="PF00664">
    <property type="entry name" value="ABC_membrane"/>
    <property type="match status" value="1"/>
</dbReference>
<evidence type="ECO:0000313" key="6">
    <source>
        <dbReference type="Proteomes" id="UP001432027"/>
    </source>
</evidence>
<keyword evidence="1" id="KW-0812">Transmembrane</keyword>
<dbReference type="GO" id="GO:0005524">
    <property type="term" value="F:ATP binding"/>
    <property type="evidence" value="ECO:0007669"/>
    <property type="project" value="InterPro"/>
</dbReference>
<evidence type="ECO:0000259" key="4">
    <source>
        <dbReference type="PROSITE" id="PS50929"/>
    </source>
</evidence>
<protein>
    <recommendedName>
        <fullName evidence="4">ABC transmembrane type-1 domain-containing protein</fullName>
    </recommendedName>
</protein>
<accession>A0AAV5ST32</accession>
<dbReference type="InterPro" id="IPR011527">
    <property type="entry name" value="ABC1_TM_dom"/>
</dbReference>
<dbReference type="Gene3D" id="1.20.1560.10">
    <property type="entry name" value="ABC transporter type 1, transmembrane domain"/>
    <property type="match status" value="1"/>
</dbReference>
<name>A0AAV5ST32_9BILA</name>
<organism evidence="5 6">
    <name type="scientific">Pristionchus entomophagus</name>
    <dbReference type="NCBI Taxonomy" id="358040"/>
    <lineage>
        <taxon>Eukaryota</taxon>
        <taxon>Metazoa</taxon>
        <taxon>Ecdysozoa</taxon>
        <taxon>Nematoda</taxon>
        <taxon>Chromadorea</taxon>
        <taxon>Rhabditida</taxon>
        <taxon>Rhabditina</taxon>
        <taxon>Diplogasteromorpha</taxon>
        <taxon>Diplogasteroidea</taxon>
        <taxon>Neodiplogasteridae</taxon>
        <taxon>Pristionchus</taxon>
    </lineage>
</organism>
<comment type="caution">
    <text evidence="5">The sequence shown here is derived from an EMBL/GenBank/DDBJ whole genome shotgun (WGS) entry which is preliminary data.</text>
</comment>
<evidence type="ECO:0000256" key="3">
    <source>
        <dbReference type="ARBA" id="ARBA00023136"/>
    </source>
</evidence>
<evidence type="ECO:0000256" key="1">
    <source>
        <dbReference type="ARBA" id="ARBA00022692"/>
    </source>
</evidence>